<evidence type="ECO:0000313" key="2">
    <source>
        <dbReference type="Proteomes" id="UP000185604"/>
    </source>
</evidence>
<protein>
    <submittedName>
        <fullName evidence="1">Uncharacterized protein</fullName>
    </submittedName>
</protein>
<organism evidence="1 2">
    <name type="scientific">Bacillus paralicheniformis</name>
    <dbReference type="NCBI Taxonomy" id="1648923"/>
    <lineage>
        <taxon>Bacteria</taxon>
        <taxon>Bacillati</taxon>
        <taxon>Bacillota</taxon>
        <taxon>Bacilli</taxon>
        <taxon>Bacillales</taxon>
        <taxon>Bacillaceae</taxon>
        <taxon>Bacillus</taxon>
    </lineage>
</organism>
<gene>
    <name evidence="1" type="ORF">B4121_1995</name>
</gene>
<name>A0A7Z0WYB0_9BACI</name>
<reference evidence="1 2" key="1">
    <citation type="journal article" date="2016" name="Front. Microbiol.">
        <title>High-Level Heat Resistance of Spores of Bacillus amyloliquefaciens and Bacillus licheniformis Results from the Presence of a spoVA Operon in a Tn1546 Transposon.</title>
        <authorList>
            <person name="Berendsen E.M."/>
            <person name="Koning R.A."/>
            <person name="Boekhorst J."/>
            <person name="de Jong A."/>
            <person name="Kuipers O.P."/>
            <person name="Wells-Bennik M.H."/>
        </authorList>
    </citation>
    <scope>NUCLEOTIDE SEQUENCE [LARGE SCALE GENOMIC DNA]</scope>
    <source>
        <strain evidence="1 2">B4121</strain>
    </source>
</reference>
<proteinExistence type="predicted"/>
<accession>A0A7Z0WYB0</accession>
<dbReference type="Proteomes" id="UP000185604">
    <property type="component" value="Unassembled WGS sequence"/>
</dbReference>
<dbReference type="AlphaFoldDB" id="A0A7Z0WYB0"/>
<evidence type="ECO:0000313" key="1">
    <source>
        <dbReference type="EMBL" id="OLF94368.1"/>
    </source>
</evidence>
<sequence>MKPALTFWNKYNKELQFSTTSLLPFYIFQTAHHFQKKTIISAQTE</sequence>
<comment type="caution">
    <text evidence="1">The sequence shown here is derived from an EMBL/GenBank/DDBJ whole genome shotgun (WGS) entry which is preliminary data.</text>
</comment>
<dbReference type="EMBL" id="LKPO01000012">
    <property type="protein sequence ID" value="OLF94368.1"/>
    <property type="molecule type" value="Genomic_DNA"/>
</dbReference>